<dbReference type="FunFam" id="1.10.287.950:FF:000001">
    <property type="entry name" value="Methyl-accepting chemotaxis sensory transducer"/>
    <property type="match status" value="1"/>
</dbReference>
<dbReference type="CDD" id="cd19411">
    <property type="entry name" value="MCP2201-like_sensor"/>
    <property type="match status" value="1"/>
</dbReference>
<comment type="caution">
    <text evidence="9">The sequence shown here is derived from an EMBL/GenBank/DDBJ whole genome shotgun (WGS) entry which is preliminary data.</text>
</comment>
<evidence type="ECO:0000259" key="8">
    <source>
        <dbReference type="PROSITE" id="PS50885"/>
    </source>
</evidence>
<evidence type="ECO:0000256" key="6">
    <source>
        <dbReference type="SAM" id="Phobius"/>
    </source>
</evidence>
<dbReference type="PRINTS" id="PR00260">
    <property type="entry name" value="CHEMTRNSDUCR"/>
</dbReference>
<dbReference type="GO" id="GO:0005886">
    <property type="term" value="C:plasma membrane"/>
    <property type="evidence" value="ECO:0007669"/>
    <property type="project" value="TreeGrafter"/>
</dbReference>
<feature type="transmembrane region" description="Helical" evidence="6">
    <location>
        <begin position="196"/>
        <end position="215"/>
    </location>
</feature>
<comment type="subcellular location">
    <subcellularLocation>
        <location evidence="1">Membrane</location>
    </subcellularLocation>
</comment>
<dbReference type="AlphaFoldDB" id="A0A7W5FRY7"/>
<evidence type="ECO:0000259" key="7">
    <source>
        <dbReference type="PROSITE" id="PS50111"/>
    </source>
</evidence>
<sequence>MSIRNLKIGMRIGGGFVVLLVLVVLMAVLGMVRMRQIEDQLLDIAKVNNVEAQLLVRMRVTILDRAIAARNVVLLTEAADMKPEAERIEANEKKYAEAETELNRMFSTLAATTDKEKASMVKIKASEQAVLPPIRKVVELGLANRNEEAVKVLMKEVRPAQRVWLDDINELLAFEDKLNQEAIQEAESVYANARNWMVAITVAAIVFGLAIAWWITRSVTQPINAAVEAAQTVASGDLTREIQVNTNDETGQLLQALKEMSGSLEDIVGRVRHGTNAIAVASSEIANGNMDLSSRTEQQASSLEETASSMEELTSTVQQNADNARQANQLVVSATEVAVKGGSIVTQVVETMGAINASATKIVDIISVIDGIAFQTNILALNAAVEAARAGEQGRGFAVVASEVRNLAQRSAAAAKEIKALIGDSVEKVQTGSKLVDEAGGIMQEVVKSVQHVSDIISEITSASVEQSTGISQVNQAIVQMDDVTQQNASLVEQAAAAAGSLKDQAEGLVQVVSVFKINGGAANSYASAPKPQARPVAAAMPKPAPRKIAVKSAAAPRGMAASKPAAGGDDWEEF</sequence>
<dbReference type="Pfam" id="PF00672">
    <property type="entry name" value="HAMP"/>
    <property type="match status" value="1"/>
</dbReference>
<dbReference type="Pfam" id="PF00015">
    <property type="entry name" value="MCPsignal"/>
    <property type="match status" value="1"/>
</dbReference>
<feature type="transmembrane region" description="Helical" evidence="6">
    <location>
        <begin position="12"/>
        <end position="32"/>
    </location>
</feature>
<dbReference type="InterPro" id="IPR004089">
    <property type="entry name" value="MCPsignal_dom"/>
</dbReference>
<feature type="region of interest" description="Disordered" evidence="5">
    <location>
        <begin position="548"/>
        <end position="575"/>
    </location>
</feature>
<keyword evidence="6" id="KW-1133">Transmembrane helix</keyword>
<dbReference type="InterPro" id="IPR024478">
    <property type="entry name" value="HlyB_4HB_MCP"/>
</dbReference>
<dbReference type="EMBL" id="JACHXD010000001">
    <property type="protein sequence ID" value="MBB3117170.1"/>
    <property type="molecule type" value="Genomic_DNA"/>
</dbReference>
<evidence type="ECO:0000256" key="5">
    <source>
        <dbReference type="SAM" id="MobiDB-lite"/>
    </source>
</evidence>
<proteinExistence type="inferred from homology"/>
<dbReference type="InterPro" id="IPR051310">
    <property type="entry name" value="MCP_chemotaxis"/>
</dbReference>
<dbReference type="InterPro" id="IPR004090">
    <property type="entry name" value="Chemotax_Me-accpt_rcpt"/>
</dbReference>
<dbReference type="Proteomes" id="UP000541535">
    <property type="component" value="Unassembled WGS sequence"/>
</dbReference>
<keyword evidence="10" id="KW-1185">Reference proteome</keyword>
<dbReference type="GO" id="GO:0007165">
    <property type="term" value="P:signal transduction"/>
    <property type="evidence" value="ECO:0007669"/>
    <property type="project" value="UniProtKB-KW"/>
</dbReference>
<gene>
    <name evidence="9" type="ORF">FHS03_000189</name>
</gene>
<dbReference type="Gene3D" id="1.10.287.950">
    <property type="entry name" value="Methyl-accepting chemotaxis protein"/>
    <property type="match status" value="1"/>
</dbReference>
<dbReference type="GO" id="GO:0006935">
    <property type="term" value="P:chemotaxis"/>
    <property type="evidence" value="ECO:0007669"/>
    <property type="project" value="InterPro"/>
</dbReference>
<dbReference type="Gene3D" id="6.10.340.10">
    <property type="match status" value="1"/>
</dbReference>
<dbReference type="SMART" id="SM00283">
    <property type="entry name" value="MA"/>
    <property type="match status" value="1"/>
</dbReference>
<dbReference type="RefSeq" id="WP_183439159.1">
    <property type="nucleotide sequence ID" value="NZ_JACHXD010000001.1"/>
</dbReference>
<keyword evidence="6" id="KW-0472">Membrane</keyword>
<feature type="domain" description="HAMP" evidence="8">
    <location>
        <begin position="217"/>
        <end position="269"/>
    </location>
</feature>
<dbReference type="InterPro" id="IPR003660">
    <property type="entry name" value="HAMP_dom"/>
</dbReference>
<keyword evidence="2" id="KW-0488">Methylation</keyword>
<name>A0A7W5FRY7_9BURK</name>
<dbReference type="GO" id="GO:0004888">
    <property type="term" value="F:transmembrane signaling receptor activity"/>
    <property type="evidence" value="ECO:0007669"/>
    <property type="project" value="InterPro"/>
</dbReference>
<evidence type="ECO:0000256" key="3">
    <source>
        <dbReference type="ARBA" id="ARBA00029447"/>
    </source>
</evidence>
<evidence type="ECO:0000313" key="10">
    <source>
        <dbReference type="Proteomes" id="UP000541535"/>
    </source>
</evidence>
<dbReference type="PANTHER" id="PTHR43531:SF14">
    <property type="entry name" value="METHYL-ACCEPTING CHEMOTAXIS PROTEIN I-RELATED"/>
    <property type="match status" value="1"/>
</dbReference>
<evidence type="ECO:0000256" key="1">
    <source>
        <dbReference type="ARBA" id="ARBA00004370"/>
    </source>
</evidence>
<dbReference type="InterPro" id="IPR047347">
    <property type="entry name" value="YvaQ-like_sensor"/>
</dbReference>
<dbReference type="PROSITE" id="PS50885">
    <property type="entry name" value="HAMP"/>
    <property type="match status" value="1"/>
</dbReference>
<evidence type="ECO:0000256" key="4">
    <source>
        <dbReference type="PROSITE-ProRule" id="PRU00284"/>
    </source>
</evidence>
<evidence type="ECO:0000256" key="2">
    <source>
        <dbReference type="ARBA" id="ARBA00022481"/>
    </source>
</evidence>
<dbReference type="PROSITE" id="PS50111">
    <property type="entry name" value="CHEMOTAXIS_TRANSDUC_2"/>
    <property type="match status" value="1"/>
</dbReference>
<keyword evidence="4" id="KW-0807">Transducer</keyword>
<dbReference type="CDD" id="cd11386">
    <property type="entry name" value="MCP_signal"/>
    <property type="match status" value="1"/>
</dbReference>
<evidence type="ECO:0000313" key="9">
    <source>
        <dbReference type="EMBL" id="MBB3117170.1"/>
    </source>
</evidence>
<comment type="similarity">
    <text evidence="3">Belongs to the methyl-accepting chemotaxis (MCP) protein family.</text>
</comment>
<dbReference type="CDD" id="cd06225">
    <property type="entry name" value="HAMP"/>
    <property type="match status" value="1"/>
</dbReference>
<protein>
    <submittedName>
        <fullName evidence="9">Methyl-accepting chemotaxis protein</fullName>
    </submittedName>
</protein>
<dbReference type="PANTHER" id="PTHR43531">
    <property type="entry name" value="PROTEIN ICFG"/>
    <property type="match status" value="1"/>
</dbReference>
<dbReference type="SMART" id="SM00304">
    <property type="entry name" value="HAMP"/>
    <property type="match status" value="1"/>
</dbReference>
<feature type="domain" description="Methyl-accepting transducer" evidence="7">
    <location>
        <begin position="274"/>
        <end position="503"/>
    </location>
</feature>
<dbReference type="SUPFAM" id="SSF58104">
    <property type="entry name" value="Methyl-accepting chemotaxis protein (MCP) signaling domain"/>
    <property type="match status" value="1"/>
</dbReference>
<accession>A0A7W5FRY7</accession>
<organism evidence="9 10">
    <name type="scientific">Pseudoduganella violacea</name>
    <dbReference type="NCBI Taxonomy" id="1715466"/>
    <lineage>
        <taxon>Bacteria</taxon>
        <taxon>Pseudomonadati</taxon>
        <taxon>Pseudomonadota</taxon>
        <taxon>Betaproteobacteria</taxon>
        <taxon>Burkholderiales</taxon>
        <taxon>Oxalobacteraceae</taxon>
        <taxon>Telluria group</taxon>
        <taxon>Pseudoduganella</taxon>
    </lineage>
</organism>
<reference evidence="9 10" key="1">
    <citation type="submission" date="2020-08" db="EMBL/GenBank/DDBJ databases">
        <title>Genomic Encyclopedia of Type Strains, Phase III (KMG-III): the genomes of soil and plant-associated and newly described type strains.</title>
        <authorList>
            <person name="Whitman W."/>
        </authorList>
    </citation>
    <scope>NUCLEOTIDE SEQUENCE [LARGE SCALE GENOMIC DNA]</scope>
    <source>
        <strain evidence="9 10">CECT 8897</strain>
    </source>
</reference>
<keyword evidence="6" id="KW-0812">Transmembrane</keyword>
<dbReference type="Pfam" id="PF12729">
    <property type="entry name" value="4HB_MCP_1"/>
    <property type="match status" value="1"/>
</dbReference>